<gene>
    <name evidence="8" type="ORF">Goshw_014748</name>
</gene>
<comment type="similarity">
    <text evidence="3">Belongs to the bZIP family.</text>
</comment>
<keyword evidence="4" id="KW-0805">Transcription regulation</keyword>
<evidence type="ECO:0000256" key="5">
    <source>
        <dbReference type="ARBA" id="ARBA00023125"/>
    </source>
</evidence>
<comment type="caution">
    <text evidence="8">The sequence shown here is derived from an EMBL/GenBank/DDBJ whole genome shotgun (WGS) entry which is preliminary data.</text>
</comment>
<comment type="subcellular location">
    <subcellularLocation>
        <location evidence="2">Endoplasmic reticulum membrane</location>
        <topology evidence="2">Single-pass membrane protein</topology>
    </subcellularLocation>
    <subcellularLocation>
        <location evidence="1">Nucleus</location>
    </subcellularLocation>
</comment>
<keyword evidence="6" id="KW-0804">Transcription</keyword>
<dbReference type="SUPFAM" id="SSF57959">
    <property type="entry name" value="Leucine zipper domain"/>
    <property type="match status" value="1"/>
</dbReference>
<dbReference type="AlphaFoldDB" id="A0A7J9KYB4"/>
<keyword evidence="9" id="KW-1185">Reference proteome</keyword>
<evidence type="ECO:0000256" key="3">
    <source>
        <dbReference type="ARBA" id="ARBA00007163"/>
    </source>
</evidence>
<evidence type="ECO:0000313" key="8">
    <source>
        <dbReference type="EMBL" id="MBA0851179.1"/>
    </source>
</evidence>
<dbReference type="GO" id="GO:0005789">
    <property type="term" value="C:endoplasmic reticulum membrane"/>
    <property type="evidence" value="ECO:0007669"/>
    <property type="project" value="UniProtKB-SubCell"/>
</dbReference>
<organism evidence="8 9">
    <name type="scientific">Gossypium schwendimanii</name>
    <name type="common">Cotton</name>
    <dbReference type="NCBI Taxonomy" id="34291"/>
    <lineage>
        <taxon>Eukaryota</taxon>
        <taxon>Viridiplantae</taxon>
        <taxon>Streptophyta</taxon>
        <taxon>Embryophyta</taxon>
        <taxon>Tracheophyta</taxon>
        <taxon>Spermatophyta</taxon>
        <taxon>Magnoliopsida</taxon>
        <taxon>eudicotyledons</taxon>
        <taxon>Gunneridae</taxon>
        <taxon>Pentapetalae</taxon>
        <taxon>rosids</taxon>
        <taxon>malvids</taxon>
        <taxon>Malvales</taxon>
        <taxon>Malvaceae</taxon>
        <taxon>Malvoideae</taxon>
        <taxon>Gossypium</taxon>
    </lineage>
</organism>
<evidence type="ECO:0000256" key="4">
    <source>
        <dbReference type="ARBA" id="ARBA00023015"/>
    </source>
</evidence>
<dbReference type="InterPro" id="IPR046347">
    <property type="entry name" value="bZIP_sf"/>
</dbReference>
<evidence type="ECO:0000256" key="7">
    <source>
        <dbReference type="ARBA" id="ARBA00023242"/>
    </source>
</evidence>
<evidence type="ECO:0000313" key="9">
    <source>
        <dbReference type="Proteomes" id="UP000593576"/>
    </source>
</evidence>
<reference evidence="8 9" key="1">
    <citation type="journal article" date="2019" name="Genome Biol. Evol.">
        <title>Insights into the evolution of the New World diploid cottons (Gossypium, subgenus Houzingenia) based on genome sequencing.</title>
        <authorList>
            <person name="Grover C.E."/>
            <person name="Arick M.A. 2nd"/>
            <person name="Thrash A."/>
            <person name="Conover J.L."/>
            <person name="Sanders W.S."/>
            <person name="Peterson D.G."/>
            <person name="Frelichowski J.E."/>
            <person name="Scheffler J.A."/>
            <person name="Scheffler B.E."/>
            <person name="Wendel J.F."/>
        </authorList>
    </citation>
    <scope>NUCLEOTIDE SEQUENCE [LARGE SCALE GENOMIC DNA]</scope>
    <source>
        <strain evidence="8">1</strain>
        <tissue evidence="8">Leaf</tissue>
    </source>
</reference>
<accession>A0A7J9KYB4</accession>
<keyword evidence="7" id="KW-0539">Nucleus</keyword>
<dbReference type="PANTHER" id="PTHR47416">
    <property type="entry name" value="BASIC-LEUCINE ZIPPER TRANSCRIPTION FACTOR F-RELATED"/>
    <property type="match status" value="1"/>
</dbReference>
<evidence type="ECO:0000256" key="1">
    <source>
        <dbReference type="ARBA" id="ARBA00004123"/>
    </source>
</evidence>
<dbReference type="GO" id="GO:0003677">
    <property type="term" value="F:DNA binding"/>
    <property type="evidence" value="ECO:0007669"/>
    <property type="project" value="UniProtKB-KW"/>
</dbReference>
<evidence type="ECO:0000256" key="2">
    <source>
        <dbReference type="ARBA" id="ARBA00004389"/>
    </source>
</evidence>
<dbReference type="Proteomes" id="UP000593576">
    <property type="component" value="Unassembled WGS sequence"/>
</dbReference>
<name>A0A7J9KYB4_GOSSC</name>
<dbReference type="PANTHER" id="PTHR47416:SF8">
    <property type="entry name" value="BASIC-LEUCINE ZIPPER TRANSCRIPTION FACTOR E-RELATED"/>
    <property type="match status" value="1"/>
</dbReference>
<dbReference type="GO" id="GO:0005634">
    <property type="term" value="C:nucleus"/>
    <property type="evidence" value="ECO:0007669"/>
    <property type="project" value="UniProtKB-SubCell"/>
</dbReference>
<sequence length="187" mass="21481">MKEINWDTFVLEANLPDFKDILDNESEQVTKPPPQPCLTQNPDEETTVSLWIEEINKVLTEDDNFDHMVETQLVPNDDFLADLLLRNRDVVVRSREMKKMYVKDLEMKSRYLEGECRRLSHVGSMHANTYIVLGLTRVQRTAHLTSHHFLANTQEHMNLAREFSPRALDVSNLCGPDSSASTLVVGQ</sequence>
<evidence type="ECO:0000256" key="6">
    <source>
        <dbReference type="ARBA" id="ARBA00023163"/>
    </source>
</evidence>
<dbReference type="GO" id="GO:0003700">
    <property type="term" value="F:DNA-binding transcription factor activity"/>
    <property type="evidence" value="ECO:0007669"/>
    <property type="project" value="InterPro"/>
</dbReference>
<dbReference type="EMBL" id="JABFAF010000003">
    <property type="protein sequence ID" value="MBA0851179.1"/>
    <property type="molecule type" value="Genomic_DNA"/>
</dbReference>
<dbReference type="OrthoDB" id="674948at2759"/>
<proteinExistence type="inferred from homology"/>
<keyword evidence="5" id="KW-0238">DNA-binding</keyword>
<protein>
    <submittedName>
        <fullName evidence="8">Uncharacterized protein</fullName>
    </submittedName>
</protein>